<dbReference type="Proteomes" id="UP001476807">
    <property type="component" value="Unassembled WGS sequence"/>
</dbReference>
<dbReference type="InterPro" id="IPR037883">
    <property type="entry name" value="Knr4/Smi1-like_sf"/>
</dbReference>
<organism evidence="2 3">
    <name type="scientific">Pontibacter populi</name>
    <dbReference type="NCBI Taxonomy" id="890055"/>
    <lineage>
        <taxon>Bacteria</taxon>
        <taxon>Pseudomonadati</taxon>
        <taxon>Bacteroidota</taxon>
        <taxon>Cytophagia</taxon>
        <taxon>Cytophagales</taxon>
        <taxon>Hymenobacteraceae</taxon>
        <taxon>Pontibacter</taxon>
    </lineage>
</organism>
<gene>
    <name evidence="2" type="ORF">ABS362_18700</name>
</gene>
<keyword evidence="3" id="KW-1185">Reference proteome</keyword>
<proteinExistence type="predicted"/>
<dbReference type="InterPro" id="IPR018958">
    <property type="entry name" value="Knr4/Smi1-like_dom"/>
</dbReference>
<evidence type="ECO:0000259" key="1">
    <source>
        <dbReference type="Pfam" id="PF09346"/>
    </source>
</evidence>
<dbReference type="RefSeq" id="WP_350414471.1">
    <property type="nucleotide sequence ID" value="NZ_JBEOKT010000027.1"/>
</dbReference>
<reference evidence="2 3" key="1">
    <citation type="submission" date="2024-06" db="EMBL/GenBank/DDBJ databases">
        <title>Pontibacter populi HYL7-15.</title>
        <authorList>
            <person name="Kim M.K."/>
        </authorList>
    </citation>
    <scope>NUCLEOTIDE SEQUENCE [LARGE SCALE GENOMIC DNA]</scope>
    <source>
        <strain evidence="2 3">HYL7-15</strain>
    </source>
</reference>
<evidence type="ECO:0000313" key="2">
    <source>
        <dbReference type="EMBL" id="MER2999589.1"/>
    </source>
</evidence>
<sequence>MNQEELSEIEESLGISLPRYYKDFQIQYPDELKAANFNEVYFSEDPKYLVEINQFWKSMGLPSQFFAIGNDIGGNYFFINLSNNKEIVYYFDHEEAGEEETESNSCESGKTEWGKVLNPEHQNLMEFKDWLLNFWGDASF</sequence>
<dbReference type="EMBL" id="JBEOKT010000027">
    <property type="protein sequence ID" value="MER2999589.1"/>
    <property type="molecule type" value="Genomic_DNA"/>
</dbReference>
<dbReference type="SUPFAM" id="SSF160631">
    <property type="entry name" value="SMI1/KNR4-like"/>
    <property type="match status" value="1"/>
</dbReference>
<dbReference type="Pfam" id="PF09346">
    <property type="entry name" value="SMI1_KNR4"/>
    <property type="match status" value="1"/>
</dbReference>
<feature type="domain" description="Knr4/Smi1-like" evidence="1">
    <location>
        <begin position="3"/>
        <end position="101"/>
    </location>
</feature>
<protein>
    <submittedName>
        <fullName evidence="2">SMI1/KNR4 family protein</fullName>
    </submittedName>
</protein>
<name>A0ABV1RYW3_9BACT</name>
<evidence type="ECO:0000313" key="3">
    <source>
        <dbReference type="Proteomes" id="UP001476807"/>
    </source>
</evidence>
<dbReference type="Gene3D" id="3.40.1580.10">
    <property type="entry name" value="SMI1/KNR4-like"/>
    <property type="match status" value="1"/>
</dbReference>
<accession>A0ABV1RYW3</accession>
<comment type="caution">
    <text evidence="2">The sequence shown here is derived from an EMBL/GenBank/DDBJ whole genome shotgun (WGS) entry which is preliminary data.</text>
</comment>